<dbReference type="InterPro" id="IPR000683">
    <property type="entry name" value="Gfo/Idh/MocA-like_OxRdtase_N"/>
</dbReference>
<comment type="caution">
    <text evidence="4">The sequence shown here is derived from an EMBL/GenBank/DDBJ whole genome shotgun (WGS) entry which is preliminary data.</text>
</comment>
<protein>
    <submittedName>
        <fullName evidence="4">Oxidoreductase</fullName>
    </submittedName>
</protein>
<proteinExistence type="inferred from homology"/>
<accession>A0A1R1QLK2</accession>
<gene>
    <name evidence="4" type="ORF">BW143_10360</name>
</gene>
<dbReference type="Pfam" id="PF02894">
    <property type="entry name" value="GFO_IDH_MocA_C"/>
    <property type="match status" value="1"/>
</dbReference>
<dbReference type="InterPro" id="IPR004104">
    <property type="entry name" value="Gfo/Idh/MocA-like_OxRdtase_C"/>
</dbReference>
<organism evidence="4 5">
    <name type="scientific">Bacillus swezeyi</name>
    <dbReference type="NCBI Taxonomy" id="1925020"/>
    <lineage>
        <taxon>Bacteria</taxon>
        <taxon>Bacillati</taxon>
        <taxon>Bacillota</taxon>
        <taxon>Bacilli</taxon>
        <taxon>Bacillales</taxon>
        <taxon>Bacillaceae</taxon>
        <taxon>Bacillus</taxon>
    </lineage>
</organism>
<evidence type="ECO:0000259" key="2">
    <source>
        <dbReference type="Pfam" id="PF01408"/>
    </source>
</evidence>
<dbReference type="InterPro" id="IPR052515">
    <property type="entry name" value="Gfo/Idh/MocA_Oxidoreductase"/>
</dbReference>
<evidence type="ECO:0000259" key="3">
    <source>
        <dbReference type="Pfam" id="PF02894"/>
    </source>
</evidence>
<keyword evidence="5" id="KW-1185">Reference proteome</keyword>
<dbReference type="PANTHER" id="PTHR43249">
    <property type="entry name" value="UDP-N-ACETYL-2-AMINO-2-DEOXY-D-GLUCURONATE OXIDASE"/>
    <property type="match status" value="1"/>
</dbReference>
<evidence type="ECO:0000313" key="5">
    <source>
        <dbReference type="Proteomes" id="UP000187367"/>
    </source>
</evidence>
<dbReference type="Proteomes" id="UP000187367">
    <property type="component" value="Unassembled WGS sequence"/>
</dbReference>
<name>A0A1R1QLK2_9BACI</name>
<feature type="domain" description="Gfo/Idh/MocA-like oxidoreductase N-terminal" evidence="2">
    <location>
        <begin position="3"/>
        <end position="128"/>
    </location>
</feature>
<dbReference type="AlphaFoldDB" id="A0A1R1QLK2"/>
<reference evidence="4 5" key="1">
    <citation type="submission" date="2017-01" db="EMBL/GenBank/DDBJ databases">
        <title>Bacillus phylogenomics.</title>
        <authorList>
            <person name="Dunlap C."/>
        </authorList>
    </citation>
    <scope>NUCLEOTIDE SEQUENCE [LARGE SCALE GENOMIC DNA]</scope>
    <source>
        <strain evidence="4 5">NRRL B-41282</strain>
    </source>
</reference>
<dbReference type="OrthoDB" id="9815825at2"/>
<feature type="domain" description="Gfo/Idh/MocA-like oxidoreductase C-terminal" evidence="3">
    <location>
        <begin position="141"/>
        <end position="341"/>
    </location>
</feature>
<comment type="similarity">
    <text evidence="1">Belongs to the Gfo/Idh/MocA family.</text>
</comment>
<evidence type="ECO:0000256" key="1">
    <source>
        <dbReference type="ARBA" id="ARBA00010928"/>
    </source>
</evidence>
<dbReference type="SUPFAM" id="SSF55347">
    <property type="entry name" value="Glyceraldehyde-3-phosphate dehydrogenase-like, C-terminal domain"/>
    <property type="match status" value="1"/>
</dbReference>
<dbReference type="Gene3D" id="3.40.50.720">
    <property type="entry name" value="NAD(P)-binding Rossmann-like Domain"/>
    <property type="match status" value="1"/>
</dbReference>
<dbReference type="Pfam" id="PF01408">
    <property type="entry name" value="GFO_IDH_MocA"/>
    <property type="match status" value="1"/>
</dbReference>
<dbReference type="InterPro" id="IPR036291">
    <property type="entry name" value="NAD(P)-bd_dom_sf"/>
</dbReference>
<dbReference type="GO" id="GO:0000166">
    <property type="term" value="F:nucleotide binding"/>
    <property type="evidence" value="ECO:0007669"/>
    <property type="project" value="InterPro"/>
</dbReference>
<dbReference type="Gene3D" id="3.30.360.10">
    <property type="entry name" value="Dihydrodipicolinate Reductase, domain 2"/>
    <property type="match status" value="1"/>
</dbReference>
<accession>A0A1R1RPR2</accession>
<dbReference type="RefSeq" id="WP_076762380.1">
    <property type="nucleotide sequence ID" value="NZ_JARMMI010000018.1"/>
</dbReference>
<evidence type="ECO:0000313" key="4">
    <source>
        <dbReference type="EMBL" id="OMI05566.1"/>
    </source>
</evidence>
<dbReference type="PANTHER" id="PTHR43249:SF1">
    <property type="entry name" value="D-GLUCOSIDE 3-DEHYDROGENASE"/>
    <property type="match status" value="1"/>
</dbReference>
<dbReference type="SUPFAM" id="SSF51735">
    <property type="entry name" value="NAD(P)-binding Rossmann-fold domains"/>
    <property type="match status" value="1"/>
</dbReference>
<dbReference type="EMBL" id="MTJL01000018">
    <property type="protein sequence ID" value="OMI05566.1"/>
    <property type="molecule type" value="Genomic_DNA"/>
</dbReference>
<sequence>MSVRFGVIGCGSISRKHLHALSKCEKAELAAVSDLQKKRMDEAGEYYAVCSGRIESIVRYQNYRDMLHDQKIDAVIIAAVSGLHAEMAKQSLLAGKHVILEKPMTLSLKDADDIIELAEQNNLKLMVCHQMRHRPIMKKIKETIEQGKLGRPYLGTVTLRLNRSPAYYAAASWRGGWEKDGGMLVNQGIHLIDLLQWFLGDVESVYGDILAAAPEKETEDVAVGVLTFGSRAKGVIEANIITQPNNLGSSLSIFGANGTISLEGPSLNRISRWFIHGEETDFEELAKLAALQDEQVLMYETFINAVQSDEPLLIDGHEGKKALETIFGIYQSALLRRVVELPLSSFQTADMKKK</sequence>